<dbReference type="CDD" id="cd00056">
    <property type="entry name" value="ENDO3c"/>
    <property type="match status" value="1"/>
</dbReference>
<dbReference type="GO" id="GO:0006284">
    <property type="term" value="P:base-excision repair"/>
    <property type="evidence" value="ECO:0007669"/>
    <property type="project" value="InterPro"/>
</dbReference>
<gene>
    <name evidence="16" type="ORF">GCM10017581_005610</name>
</gene>
<evidence type="ECO:0000256" key="7">
    <source>
        <dbReference type="ARBA" id="ARBA00022723"/>
    </source>
</evidence>
<keyword evidence="6" id="KW-0004">4Fe-4S</keyword>
<dbReference type="InterPro" id="IPR003265">
    <property type="entry name" value="HhH-GPD_domain"/>
</dbReference>
<evidence type="ECO:0000256" key="9">
    <source>
        <dbReference type="ARBA" id="ARBA00022801"/>
    </source>
</evidence>
<dbReference type="SUPFAM" id="SSF48150">
    <property type="entry name" value="DNA-glycosylase"/>
    <property type="match status" value="1"/>
</dbReference>
<dbReference type="Gene3D" id="1.10.340.30">
    <property type="entry name" value="Hypothetical protein, domain 2"/>
    <property type="match status" value="1"/>
</dbReference>
<dbReference type="EC" id="3.2.2.31" evidence="4"/>
<dbReference type="InterPro" id="IPR000445">
    <property type="entry name" value="HhH_motif"/>
</dbReference>
<comment type="catalytic activity">
    <reaction evidence="1">
        <text>Hydrolyzes free adenine bases from 7,8-dihydro-8-oxoguanine:adenine mismatched double-stranded DNA, leaving an apurinic site.</text>
        <dbReference type="EC" id="3.2.2.31"/>
    </reaction>
</comment>
<dbReference type="SMART" id="SM00478">
    <property type="entry name" value="ENDO3c"/>
    <property type="match status" value="1"/>
</dbReference>
<dbReference type="Pfam" id="PF00633">
    <property type="entry name" value="HHH"/>
    <property type="match status" value="1"/>
</dbReference>
<evidence type="ECO:0000256" key="6">
    <source>
        <dbReference type="ARBA" id="ARBA00022485"/>
    </source>
</evidence>
<accession>A0A9W6KEH8</accession>
<dbReference type="Proteomes" id="UP001143480">
    <property type="component" value="Unassembled WGS sequence"/>
</dbReference>
<dbReference type="GO" id="GO:0000701">
    <property type="term" value="F:purine-specific mismatch base pair DNA N-glycosylase activity"/>
    <property type="evidence" value="ECO:0007669"/>
    <property type="project" value="UniProtKB-EC"/>
</dbReference>
<dbReference type="PANTHER" id="PTHR42944:SF1">
    <property type="entry name" value="ADENINE DNA GLYCOSYLASE"/>
    <property type="match status" value="1"/>
</dbReference>
<feature type="domain" description="HhH-GPD" evidence="15">
    <location>
        <begin position="89"/>
        <end position="241"/>
    </location>
</feature>
<feature type="compositionally biased region" description="Low complexity" evidence="14">
    <location>
        <begin position="28"/>
        <end position="37"/>
    </location>
</feature>
<organism evidence="16 17">
    <name type="scientific">Dactylosporangium matsuzakiense</name>
    <dbReference type="NCBI Taxonomy" id="53360"/>
    <lineage>
        <taxon>Bacteria</taxon>
        <taxon>Bacillati</taxon>
        <taxon>Actinomycetota</taxon>
        <taxon>Actinomycetes</taxon>
        <taxon>Micromonosporales</taxon>
        <taxon>Micromonosporaceae</taxon>
        <taxon>Dactylosporangium</taxon>
    </lineage>
</organism>
<feature type="region of interest" description="Disordered" evidence="14">
    <location>
        <begin position="1"/>
        <end position="53"/>
    </location>
</feature>
<dbReference type="InterPro" id="IPR044298">
    <property type="entry name" value="MIG/MutY"/>
</dbReference>
<dbReference type="GO" id="GO:0032357">
    <property type="term" value="F:oxidized purine DNA binding"/>
    <property type="evidence" value="ECO:0007669"/>
    <property type="project" value="TreeGrafter"/>
</dbReference>
<dbReference type="GO" id="GO:0006298">
    <property type="term" value="P:mismatch repair"/>
    <property type="evidence" value="ECO:0007669"/>
    <property type="project" value="TreeGrafter"/>
</dbReference>
<keyword evidence="13" id="KW-0326">Glycosidase</keyword>
<evidence type="ECO:0000256" key="10">
    <source>
        <dbReference type="ARBA" id="ARBA00023004"/>
    </source>
</evidence>
<evidence type="ECO:0000256" key="1">
    <source>
        <dbReference type="ARBA" id="ARBA00000843"/>
    </source>
</evidence>
<dbReference type="InterPro" id="IPR003651">
    <property type="entry name" value="Endonuclease3_FeS-loop_motif"/>
</dbReference>
<dbReference type="GO" id="GO:0035485">
    <property type="term" value="F:adenine/guanine mispair binding"/>
    <property type="evidence" value="ECO:0007669"/>
    <property type="project" value="TreeGrafter"/>
</dbReference>
<evidence type="ECO:0000256" key="14">
    <source>
        <dbReference type="SAM" id="MobiDB-lite"/>
    </source>
</evidence>
<evidence type="ECO:0000259" key="15">
    <source>
        <dbReference type="SMART" id="SM00478"/>
    </source>
</evidence>
<reference evidence="16" key="2">
    <citation type="submission" date="2023-01" db="EMBL/GenBank/DDBJ databases">
        <authorList>
            <person name="Sun Q."/>
            <person name="Evtushenko L."/>
        </authorList>
    </citation>
    <scope>NUCLEOTIDE SEQUENCE</scope>
    <source>
        <strain evidence="16">VKM Ac-1321</strain>
    </source>
</reference>
<dbReference type="EMBL" id="BSFP01000002">
    <property type="protein sequence ID" value="GLK98820.1"/>
    <property type="molecule type" value="Genomic_DNA"/>
</dbReference>
<evidence type="ECO:0000256" key="2">
    <source>
        <dbReference type="ARBA" id="ARBA00001966"/>
    </source>
</evidence>
<comment type="similarity">
    <text evidence="3">Belongs to the Nth/MutY family.</text>
</comment>
<dbReference type="InterPro" id="IPR004036">
    <property type="entry name" value="Endonuclease-III-like_CS2"/>
</dbReference>
<keyword evidence="9" id="KW-0378">Hydrolase</keyword>
<evidence type="ECO:0000313" key="16">
    <source>
        <dbReference type="EMBL" id="GLK98820.1"/>
    </source>
</evidence>
<evidence type="ECO:0000256" key="8">
    <source>
        <dbReference type="ARBA" id="ARBA00022763"/>
    </source>
</evidence>
<evidence type="ECO:0000256" key="11">
    <source>
        <dbReference type="ARBA" id="ARBA00023014"/>
    </source>
</evidence>
<dbReference type="FunFam" id="1.10.340.30:FF:000003">
    <property type="entry name" value="A/G-specific adenine glycosylase"/>
    <property type="match status" value="1"/>
</dbReference>
<evidence type="ECO:0000256" key="4">
    <source>
        <dbReference type="ARBA" id="ARBA00012045"/>
    </source>
</evidence>
<comment type="caution">
    <text evidence="16">The sequence shown here is derived from an EMBL/GenBank/DDBJ whole genome shotgun (WGS) entry which is preliminary data.</text>
</comment>
<dbReference type="InterPro" id="IPR023170">
    <property type="entry name" value="HhH_base_excis_C"/>
</dbReference>
<feature type="compositionally biased region" description="Low complexity" evidence="14">
    <location>
        <begin position="9"/>
        <end position="21"/>
    </location>
</feature>
<dbReference type="PROSITE" id="PS01155">
    <property type="entry name" value="ENDONUCLEASE_III_2"/>
    <property type="match status" value="1"/>
</dbReference>
<keyword evidence="17" id="KW-1185">Reference proteome</keyword>
<evidence type="ECO:0000313" key="17">
    <source>
        <dbReference type="Proteomes" id="UP001143480"/>
    </source>
</evidence>
<dbReference type="GO" id="GO:0051539">
    <property type="term" value="F:4 iron, 4 sulfur cluster binding"/>
    <property type="evidence" value="ECO:0007669"/>
    <property type="project" value="UniProtKB-KW"/>
</dbReference>
<keyword evidence="11" id="KW-0411">Iron-sulfur</keyword>
<reference evidence="16" key="1">
    <citation type="journal article" date="2014" name="Int. J. Syst. Evol. Microbiol.">
        <title>Complete genome sequence of Corynebacterium casei LMG S-19264T (=DSM 44701T), isolated from a smear-ripened cheese.</title>
        <authorList>
            <consortium name="US DOE Joint Genome Institute (JGI-PGF)"/>
            <person name="Walter F."/>
            <person name="Albersmeier A."/>
            <person name="Kalinowski J."/>
            <person name="Ruckert C."/>
        </authorList>
    </citation>
    <scope>NUCLEOTIDE SEQUENCE</scope>
    <source>
        <strain evidence="16">VKM Ac-1321</strain>
    </source>
</reference>
<keyword evidence="12" id="KW-0234">DNA repair</keyword>
<dbReference type="GO" id="GO:0034039">
    <property type="term" value="F:8-oxo-7,8-dihydroguanine DNA N-glycosylase activity"/>
    <property type="evidence" value="ECO:0007669"/>
    <property type="project" value="TreeGrafter"/>
</dbReference>
<name>A0A9W6KEH8_9ACTN</name>
<evidence type="ECO:0000256" key="5">
    <source>
        <dbReference type="ARBA" id="ARBA00022023"/>
    </source>
</evidence>
<dbReference type="Pfam" id="PF00730">
    <property type="entry name" value="HhH-GPD"/>
    <property type="match status" value="1"/>
</dbReference>
<dbReference type="SMART" id="SM00525">
    <property type="entry name" value="FES"/>
    <property type="match status" value="1"/>
</dbReference>
<keyword evidence="8" id="KW-0227">DNA damage</keyword>
<keyword evidence="7" id="KW-0479">Metal-binding</keyword>
<dbReference type="PANTHER" id="PTHR42944">
    <property type="entry name" value="ADENINE DNA GLYCOSYLASE"/>
    <property type="match status" value="1"/>
</dbReference>
<dbReference type="InterPro" id="IPR011257">
    <property type="entry name" value="DNA_glycosylase"/>
</dbReference>
<evidence type="ECO:0000256" key="12">
    <source>
        <dbReference type="ARBA" id="ARBA00023204"/>
    </source>
</evidence>
<proteinExistence type="inferred from homology"/>
<dbReference type="Gene3D" id="1.10.1670.10">
    <property type="entry name" value="Helix-hairpin-Helix base-excision DNA repair enzymes (C-terminal)"/>
    <property type="match status" value="1"/>
</dbReference>
<keyword evidence="10" id="KW-0408">Iron</keyword>
<sequence length="339" mass="37060">MRIARYENAQTVAPAPSAAPVTRRRAAKGATRAGAADDTARERPTTAGADGGAGDIARTLMRWYDENARDLPWRRPDASPWSVLVSEVMLQQTQVSRVEPAWKRWMERWPTPAHLAADPPGEAIRAWDRLGYPRRALRLHACAAAIVERHDGVVPDDVEALLALPGIGIYTARAVAAFAFRQRHPVVDTNVRRVVARSVAGTADGGANTTPADLRAVEVLLPEDHEEAARASIAFMELGALICTSRAPRCPECPLADVCAWRRAGFPPSDSAKRTQQYHGTDRYVRGLLMAVLRASDDPVPAERLDAVWPDADQRRRALAGLLTDGLVNQRHDTYTLPG</sequence>
<comment type="cofactor">
    <cofactor evidence="2">
        <name>[4Fe-4S] cluster</name>
        <dbReference type="ChEBI" id="CHEBI:49883"/>
    </cofactor>
</comment>
<dbReference type="AlphaFoldDB" id="A0A9W6KEH8"/>
<protein>
    <recommendedName>
        <fullName evidence="5">Adenine DNA glycosylase</fullName>
        <ecNumber evidence="4">3.2.2.31</ecNumber>
    </recommendedName>
</protein>
<evidence type="ECO:0000256" key="3">
    <source>
        <dbReference type="ARBA" id="ARBA00008343"/>
    </source>
</evidence>
<evidence type="ECO:0000256" key="13">
    <source>
        <dbReference type="ARBA" id="ARBA00023295"/>
    </source>
</evidence>
<dbReference type="GO" id="GO:0046872">
    <property type="term" value="F:metal ion binding"/>
    <property type="evidence" value="ECO:0007669"/>
    <property type="project" value="UniProtKB-KW"/>
</dbReference>